<name>A0A939BA99_9BIFI</name>
<keyword evidence="4 7" id="KW-0812">Transmembrane</keyword>
<dbReference type="SUPFAM" id="SSF50182">
    <property type="entry name" value="Sm-like ribonucleoproteins"/>
    <property type="match status" value="1"/>
</dbReference>
<evidence type="ECO:0000256" key="4">
    <source>
        <dbReference type="ARBA" id="ARBA00022692"/>
    </source>
</evidence>
<evidence type="ECO:0000313" key="11">
    <source>
        <dbReference type="Proteomes" id="UP000718821"/>
    </source>
</evidence>
<feature type="domain" description="Mechanosensitive ion channel transmembrane helices 2/3" evidence="9">
    <location>
        <begin position="57"/>
        <end position="99"/>
    </location>
</feature>
<evidence type="ECO:0000259" key="9">
    <source>
        <dbReference type="Pfam" id="PF21088"/>
    </source>
</evidence>
<dbReference type="EMBL" id="JACLYU010000027">
    <property type="protein sequence ID" value="MBM6700368.1"/>
    <property type="molecule type" value="Genomic_DNA"/>
</dbReference>
<dbReference type="InterPro" id="IPR045275">
    <property type="entry name" value="MscS_archaea/bacteria_type"/>
</dbReference>
<dbReference type="Pfam" id="PF00924">
    <property type="entry name" value="MS_channel_2nd"/>
    <property type="match status" value="1"/>
</dbReference>
<gene>
    <name evidence="10" type="ORF">H7U32_08705</name>
</gene>
<dbReference type="SUPFAM" id="SSF82861">
    <property type="entry name" value="Mechanosensitive channel protein MscS (YggB), transmembrane region"/>
    <property type="match status" value="1"/>
</dbReference>
<evidence type="ECO:0000259" key="8">
    <source>
        <dbReference type="Pfam" id="PF00924"/>
    </source>
</evidence>
<sequence>MDEVLQACGAWLAANVGRIVWLVVVLAVACVVVRVVAKGLRAALDRSEIPSASIFVNIARVIIWCLALALVLQPVFGINPSTIVTALGVGGVALSLGLKDTIANVIGGFQLMLGKVIQPGDLVSIAGTTGVVKDITWRQTVVEERGGNEMVIPNSQLNTAQLERLTPGSEGCAKVPFTARPGSDPDQVTEAIVAAVAPAVADLQAEGAEPVVRFTGATAFGLAGEIVLTAKPGLFLGVIQDRATRAIAGADWLAEMPH</sequence>
<keyword evidence="11" id="KW-1185">Reference proteome</keyword>
<keyword evidence="3" id="KW-1003">Cell membrane</keyword>
<feature type="transmembrane region" description="Helical" evidence="7">
    <location>
        <begin position="49"/>
        <end position="72"/>
    </location>
</feature>
<evidence type="ECO:0000256" key="6">
    <source>
        <dbReference type="ARBA" id="ARBA00023136"/>
    </source>
</evidence>
<dbReference type="Gene3D" id="1.10.287.1260">
    <property type="match status" value="1"/>
</dbReference>
<keyword evidence="6 7" id="KW-0472">Membrane</keyword>
<dbReference type="PANTHER" id="PTHR30221:SF1">
    <property type="entry name" value="SMALL-CONDUCTANCE MECHANOSENSITIVE CHANNEL"/>
    <property type="match status" value="1"/>
</dbReference>
<dbReference type="Pfam" id="PF21088">
    <property type="entry name" value="MS_channel_1st"/>
    <property type="match status" value="1"/>
</dbReference>
<evidence type="ECO:0000256" key="1">
    <source>
        <dbReference type="ARBA" id="ARBA00004651"/>
    </source>
</evidence>
<proteinExistence type="inferred from homology"/>
<feature type="domain" description="Mechanosensitive ion channel MscS" evidence="8">
    <location>
        <begin position="100"/>
        <end position="162"/>
    </location>
</feature>
<dbReference type="Gene3D" id="2.30.30.60">
    <property type="match status" value="1"/>
</dbReference>
<dbReference type="AlphaFoldDB" id="A0A939BA99"/>
<evidence type="ECO:0000256" key="5">
    <source>
        <dbReference type="ARBA" id="ARBA00022989"/>
    </source>
</evidence>
<dbReference type="InterPro" id="IPR010920">
    <property type="entry name" value="LSM_dom_sf"/>
</dbReference>
<comment type="caution">
    <text evidence="10">The sequence shown here is derived from an EMBL/GenBank/DDBJ whole genome shotgun (WGS) entry which is preliminary data.</text>
</comment>
<dbReference type="Proteomes" id="UP000718821">
    <property type="component" value="Unassembled WGS sequence"/>
</dbReference>
<dbReference type="InterPro" id="IPR011014">
    <property type="entry name" value="MscS_channel_TM-2"/>
</dbReference>
<dbReference type="InterPro" id="IPR049142">
    <property type="entry name" value="MS_channel_1st"/>
</dbReference>
<feature type="transmembrane region" description="Helical" evidence="7">
    <location>
        <begin position="19"/>
        <end position="37"/>
    </location>
</feature>
<dbReference type="GO" id="GO:0008381">
    <property type="term" value="F:mechanosensitive monoatomic ion channel activity"/>
    <property type="evidence" value="ECO:0007669"/>
    <property type="project" value="InterPro"/>
</dbReference>
<protein>
    <submittedName>
        <fullName evidence="10">Mechanosensitive ion channel</fullName>
    </submittedName>
</protein>
<evidence type="ECO:0000256" key="7">
    <source>
        <dbReference type="SAM" id="Phobius"/>
    </source>
</evidence>
<reference evidence="10" key="2">
    <citation type="journal article" date="2021" name="Sci. Rep.">
        <title>The distribution of antibiotic resistance genes in chicken gut microbiota commensals.</title>
        <authorList>
            <person name="Juricova H."/>
            <person name="Matiasovicova J."/>
            <person name="Kubasova T."/>
            <person name="Cejkova D."/>
            <person name="Rychlik I."/>
        </authorList>
    </citation>
    <scope>NUCLEOTIDE SEQUENCE</scope>
    <source>
        <strain evidence="10">An836</strain>
    </source>
</reference>
<feature type="transmembrane region" description="Helical" evidence="7">
    <location>
        <begin position="78"/>
        <end position="98"/>
    </location>
</feature>
<reference evidence="10" key="1">
    <citation type="submission" date="2020-08" db="EMBL/GenBank/DDBJ databases">
        <authorList>
            <person name="Cejkova D."/>
            <person name="Kubasova T."/>
            <person name="Jahodarova E."/>
            <person name="Rychlik I."/>
        </authorList>
    </citation>
    <scope>NUCLEOTIDE SEQUENCE</scope>
    <source>
        <strain evidence="10">An836</strain>
    </source>
</reference>
<comment type="subcellular location">
    <subcellularLocation>
        <location evidence="1">Cell membrane</location>
        <topology evidence="1">Multi-pass membrane protein</topology>
    </subcellularLocation>
</comment>
<organism evidence="10 11">
    <name type="scientific">Bifidobacterium pullorum subsp. saeculare</name>
    <dbReference type="NCBI Taxonomy" id="78257"/>
    <lineage>
        <taxon>Bacteria</taxon>
        <taxon>Bacillati</taxon>
        <taxon>Actinomycetota</taxon>
        <taxon>Actinomycetes</taxon>
        <taxon>Bifidobacteriales</taxon>
        <taxon>Bifidobacteriaceae</taxon>
        <taxon>Bifidobacterium</taxon>
    </lineage>
</organism>
<dbReference type="PANTHER" id="PTHR30221">
    <property type="entry name" value="SMALL-CONDUCTANCE MECHANOSENSITIVE CHANNEL"/>
    <property type="match status" value="1"/>
</dbReference>
<dbReference type="InterPro" id="IPR006685">
    <property type="entry name" value="MscS_channel_2nd"/>
</dbReference>
<keyword evidence="5 7" id="KW-1133">Transmembrane helix</keyword>
<accession>A0A939BA99</accession>
<evidence type="ECO:0000313" key="10">
    <source>
        <dbReference type="EMBL" id="MBM6700368.1"/>
    </source>
</evidence>
<comment type="similarity">
    <text evidence="2">Belongs to the MscS (TC 1.A.23) family.</text>
</comment>
<dbReference type="GO" id="GO:0005886">
    <property type="term" value="C:plasma membrane"/>
    <property type="evidence" value="ECO:0007669"/>
    <property type="project" value="UniProtKB-SubCell"/>
</dbReference>
<evidence type="ECO:0000256" key="2">
    <source>
        <dbReference type="ARBA" id="ARBA00008017"/>
    </source>
</evidence>
<evidence type="ECO:0000256" key="3">
    <source>
        <dbReference type="ARBA" id="ARBA00022475"/>
    </source>
</evidence>
<dbReference type="RefSeq" id="WP_204469683.1">
    <property type="nucleotide sequence ID" value="NZ_JACLYU010000027.1"/>
</dbReference>
<dbReference type="InterPro" id="IPR023408">
    <property type="entry name" value="MscS_beta-dom_sf"/>
</dbReference>